<accession>A0ABP9CZX8</accession>
<evidence type="ECO:0000256" key="1">
    <source>
        <dbReference type="SAM" id="MobiDB-lite"/>
    </source>
</evidence>
<gene>
    <name evidence="2" type="ORF">GCM10023220_66820</name>
</gene>
<reference evidence="3" key="1">
    <citation type="journal article" date="2019" name="Int. J. Syst. Evol. Microbiol.">
        <title>The Global Catalogue of Microorganisms (GCM) 10K type strain sequencing project: providing services to taxonomists for standard genome sequencing and annotation.</title>
        <authorList>
            <consortium name="The Broad Institute Genomics Platform"/>
            <consortium name="The Broad Institute Genome Sequencing Center for Infectious Disease"/>
            <person name="Wu L."/>
            <person name="Ma J."/>
        </authorList>
    </citation>
    <scope>NUCLEOTIDE SEQUENCE [LARGE SCALE GENOMIC DNA]</scope>
    <source>
        <strain evidence="3">JCM 18081</strain>
    </source>
</reference>
<dbReference type="EMBL" id="BAABIG010000089">
    <property type="protein sequence ID" value="GAA4823813.1"/>
    <property type="molecule type" value="Genomic_DNA"/>
</dbReference>
<sequence>MNQIALFPLTALQTKGYAQPEPHDTETDIEVEQATDIEDAA</sequence>
<evidence type="ECO:0000313" key="3">
    <source>
        <dbReference type="Proteomes" id="UP001501265"/>
    </source>
</evidence>
<feature type="region of interest" description="Disordered" evidence="1">
    <location>
        <begin position="17"/>
        <end position="41"/>
    </location>
</feature>
<name>A0ABP9CZX8_9ACTN</name>
<protein>
    <submittedName>
        <fullName evidence="2">Uncharacterized protein</fullName>
    </submittedName>
</protein>
<keyword evidence="3" id="KW-1185">Reference proteome</keyword>
<comment type="caution">
    <text evidence="2">The sequence shown here is derived from an EMBL/GenBank/DDBJ whole genome shotgun (WGS) entry which is preliminary data.</text>
</comment>
<dbReference type="RefSeq" id="WP_345624433.1">
    <property type="nucleotide sequence ID" value="NZ_BAABIG010000089.1"/>
</dbReference>
<feature type="compositionally biased region" description="Acidic residues" evidence="1">
    <location>
        <begin position="27"/>
        <end position="41"/>
    </location>
</feature>
<dbReference type="Proteomes" id="UP001501265">
    <property type="component" value="Unassembled WGS sequence"/>
</dbReference>
<proteinExistence type="predicted"/>
<organism evidence="2 3">
    <name type="scientific">Streptomyces ziwulingensis</name>
    <dbReference type="NCBI Taxonomy" id="1045501"/>
    <lineage>
        <taxon>Bacteria</taxon>
        <taxon>Bacillati</taxon>
        <taxon>Actinomycetota</taxon>
        <taxon>Actinomycetes</taxon>
        <taxon>Kitasatosporales</taxon>
        <taxon>Streptomycetaceae</taxon>
        <taxon>Streptomyces</taxon>
    </lineage>
</organism>
<evidence type="ECO:0000313" key="2">
    <source>
        <dbReference type="EMBL" id="GAA4823813.1"/>
    </source>
</evidence>